<dbReference type="AlphaFoldDB" id="A0A2P8H9T5"/>
<evidence type="ECO:0000313" key="2">
    <source>
        <dbReference type="Proteomes" id="UP000242310"/>
    </source>
</evidence>
<sequence length="365" mass="43380">MFWLQHCVVFSCKIHQDYKSENYEGILKEIEDMKFVKNRDRAYARTITFGFGSLVEIIYDIIWAYHKDNLDIYLESRRYYDLLSEYVSNEELWVLSLNHDLILESLCLDFNIPLTFGSTEKNVFPQNNMNMKKSMNFQQVHRRNISLKHMDFFENTRGINLIKLHGALNEYSYDNSEKIVHIEPTNDDTSASYLKKTENVLKKAHFFLDDKPVQIQNEIPISDFDGNMQFFRKSLLTGGYKYSETFNKKPGEEKIHLAEEVLREVDELTIIGYGFGDNHINQRLYNAMLLNEDMSITIVDPFMKNIPEILRPFNYNRRVRKVTSRFPEWLVYLKYGKWDSTYFKQLNEIRRNVSAMNTDIVGKYL</sequence>
<name>A0A2P8H9T5_9BACI</name>
<comment type="caution">
    <text evidence="1">The sequence shown here is derived from an EMBL/GenBank/DDBJ whole genome shotgun (WGS) entry which is preliminary data.</text>
</comment>
<dbReference type="Proteomes" id="UP000242310">
    <property type="component" value="Unassembled WGS sequence"/>
</dbReference>
<reference evidence="1 2" key="1">
    <citation type="submission" date="2018-03" db="EMBL/GenBank/DDBJ databases">
        <title>Genomic Encyclopedia of Type Strains, Phase III (KMG-III): the genomes of soil and plant-associated and newly described type strains.</title>
        <authorList>
            <person name="Whitman W."/>
        </authorList>
    </citation>
    <scope>NUCLEOTIDE SEQUENCE [LARGE SCALE GENOMIC DNA]</scope>
    <source>
        <strain evidence="1 2">CGMCC 1.07653</strain>
    </source>
</reference>
<evidence type="ECO:0000313" key="1">
    <source>
        <dbReference type="EMBL" id="PSL42993.1"/>
    </source>
</evidence>
<accession>A0A2P8H9T5</accession>
<keyword evidence="2" id="KW-1185">Reference proteome</keyword>
<organism evidence="1 2">
    <name type="scientific">Salsuginibacillus halophilus</name>
    <dbReference type="NCBI Taxonomy" id="517424"/>
    <lineage>
        <taxon>Bacteria</taxon>
        <taxon>Bacillati</taxon>
        <taxon>Bacillota</taxon>
        <taxon>Bacilli</taxon>
        <taxon>Bacillales</taxon>
        <taxon>Bacillaceae</taxon>
        <taxon>Salsuginibacillus</taxon>
    </lineage>
</organism>
<proteinExistence type="predicted"/>
<dbReference type="RefSeq" id="WP_106589528.1">
    <property type="nucleotide sequence ID" value="NZ_PYAV01000012.1"/>
</dbReference>
<dbReference type="EMBL" id="PYAV01000012">
    <property type="protein sequence ID" value="PSL42993.1"/>
    <property type="molecule type" value="Genomic_DNA"/>
</dbReference>
<protein>
    <recommendedName>
        <fullName evidence="3">SIR2-like protein</fullName>
    </recommendedName>
</protein>
<evidence type="ECO:0008006" key="3">
    <source>
        <dbReference type="Google" id="ProtNLM"/>
    </source>
</evidence>
<dbReference type="OrthoDB" id="2595157at2"/>
<gene>
    <name evidence="1" type="ORF">B0H94_11276</name>
</gene>